<dbReference type="Gene3D" id="3.40.630.30">
    <property type="match status" value="1"/>
</dbReference>
<dbReference type="GeneID" id="30180122"/>
<evidence type="ECO:0000313" key="1">
    <source>
        <dbReference type="EMBL" id="ODQ44761.1"/>
    </source>
</evidence>
<dbReference type="STRING" id="763406.A0A1E3NF50"/>
<name>A0A1E3NF50_9ASCO</name>
<dbReference type="AlphaFoldDB" id="A0A1E3NF50"/>
<dbReference type="RefSeq" id="XP_019015874.1">
    <property type="nucleotide sequence ID" value="XM_019163435.1"/>
</dbReference>
<dbReference type="Proteomes" id="UP000094455">
    <property type="component" value="Unassembled WGS sequence"/>
</dbReference>
<accession>A0A1E3NF50</accession>
<protein>
    <recommendedName>
        <fullName evidence="3">N-acetyltransferase domain-containing protein</fullName>
    </recommendedName>
</protein>
<keyword evidence="2" id="KW-1185">Reference proteome</keyword>
<dbReference type="InterPro" id="IPR053013">
    <property type="entry name" value="LAT"/>
</dbReference>
<dbReference type="SUPFAM" id="SSF55729">
    <property type="entry name" value="Acyl-CoA N-acyltransferases (Nat)"/>
    <property type="match status" value="1"/>
</dbReference>
<evidence type="ECO:0008006" key="3">
    <source>
        <dbReference type="Google" id="ProtNLM"/>
    </source>
</evidence>
<dbReference type="PANTHER" id="PTHR34815:SF2">
    <property type="entry name" value="N-ACETYLTRANSFERASE DOMAIN-CONTAINING PROTEIN"/>
    <property type="match status" value="1"/>
</dbReference>
<gene>
    <name evidence="1" type="ORF">PICMEDRAFT_60406</name>
</gene>
<proteinExistence type="predicted"/>
<organism evidence="1 2">
    <name type="scientific">Pichia membranifaciens NRRL Y-2026</name>
    <dbReference type="NCBI Taxonomy" id="763406"/>
    <lineage>
        <taxon>Eukaryota</taxon>
        <taxon>Fungi</taxon>
        <taxon>Dikarya</taxon>
        <taxon>Ascomycota</taxon>
        <taxon>Saccharomycotina</taxon>
        <taxon>Pichiomycetes</taxon>
        <taxon>Pichiales</taxon>
        <taxon>Pichiaceae</taxon>
        <taxon>Pichia</taxon>
    </lineage>
</organism>
<dbReference type="EMBL" id="KV454006">
    <property type="protein sequence ID" value="ODQ44761.1"/>
    <property type="molecule type" value="Genomic_DNA"/>
</dbReference>
<sequence length="416" mass="46544">MPLELVPAASKEEVLLCQTNNYELWGAPLTLEQYQHRDNINYGTSYMAIDREQPEQSNGAVYFVLKDSATGVIESACEILIRDCWVKRAGRLVDARSAVLGSVYTVEKYRNKGNASVMMKELLRQLRKTYLTGDCDVAFLYSEVGEYYSRFGYRSFNVPVFVFDITAQDDRSTKIGASCAVEYETLYMDYAEVADDYRGRIRKLVERDTDTDSAAFAFALKPTAGLFEWFANRARAIYWAVQHPDAHAPPAVEHERASGSTVDPALTVPTGYLVRHPTADAPGLSYVSFYPEFHTGDCYVTAMHAHDVATAVVLMDLVLKQCAVWKLRKVYAWSTDVGDFDNTGRDPLAAVDRLQHAFATAAGPSPSGSSVAFRVQDTNHSLSAIQALHRTSNTDPARPQEPFVTRWEGNGKWCWF</sequence>
<dbReference type="OrthoDB" id="2020070at2759"/>
<reference evidence="1 2" key="1">
    <citation type="journal article" date="2016" name="Proc. Natl. Acad. Sci. U.S.A.">
        <title>Comparative genomics of biotechnologically important yeasts.</title>
        <authorList>
            <person name="Riley R."/>
            <person name="Haridas S."/>
            <person name="Wolfe K.H."/>
            <person name="Lopes M.R."/>
            <person name="Hittinger C.T."/>
            <person name="Goeker M."/>
            <person name="Salamov A.A."/>
            <person name="Wisecaver J.H."/>
            <person name="Long T.M."/>
            <person name="Calvey C.H."/>
            <person name="Aerts A.L."/>
            <person name="Barry K.W."/>
            <person name="Choi C."/>
            <person name="Clum A."/>
            <person name="Coughlan A.Y."/>
            <person name="Deshpande S."/>
            <person name="Douglass A.P."/>
            <person name="Hanson S.J."/>
            <person name="Klenk H.-P."/>
            <person name="LaButti K.M."/>
            <person name="Lapidus A."/>
            <person name="Lindquist E.A."/>
            <person name="Lipzen A.M."/>
            <person name="Meier-Kolthoff J.P."/>
            <person name="Ohm R.A."/>
            <person name="Otillar R.P."/>
            <person name="Pangilinan J.L."/>
            <person name="Peng Y."/>
            <person name="Rokas A."/>
            <person name="Rosa C.A."/>
            <person name="Scheuner C."/>
            <person name="Sibirny A.A."/>
            <person name="Slot J.C."/>
            <person name="Stielow J.B."/>
            <person name="Sun H."/>
            <person name="Kurtzman C.P."/>
            <person name="Blackwell M."/>
            <person name="Grigoriev I.V."/>
            <person name="Jeffries T.W."/>
        </authorList>
    </citation>
    <scope>NUCLEOTIDE SEQUENCE [LARGE SCALE GENOMIC DNA]</scope>
    <source>
        <strain evidence="1 2">NRRL Y-2026</strain>
    </source>
</reference>
<evidence type="ECO:0000313" key="2">
    <source>
        <dbReference type="Proteomes" id="UP000094455"/>
    </source>
</evidence>
<dbReference type="PANTHER" id="PTHR34815">
    <property type="entry name" value="LYSINE ACETYLTRANSFERASE"/>
    <property type="match status" value="1"/>
</dbReference>
<dbReference type="InterPro" id="IPR016181">
    <property type="entry name" value="Acyl_CoA_acyltransferase"/>
</dbReference>